<accession>A0ABY9KTI9</accession>
<protein>
    <submittedName>
        <fullName evidence="2">Glycosyltransferase</fullName>
        <ecNumber evidence="2">2.4.-.-</ecNumber>
    </submittedName>
</protein>
<evidence type="ECO:0000259" key="1">
    <source>
        <dbReference type="Pfam" id="PF00534"/>
    </source>
</evidence>
<dbReference type="CDD" id="cd03801">
    <property type="entry name" value="GT4_PimA-like"/>
    <property type="match status" value="1"/>
</dbReference>
<dbReference type="RefSeq" id="WP_348026290.1">
    <property type="nucleotide sequence ID" value="NZ_CP129113.1"/>
</dbReference>
<evidence type="ECO:0000313" key="2">
    <source>
        <dbReference type="EMBL" id="WLV23855.1"/>
    </source>
</evidence>
<reference evidence="2" key="1">
    <citation type="submission" date="2023-06" db="EMBL/GenBank/DDBJ databases">
        <title>A Treasure from Seagulls: Isolation and Description of Aciduricobacillus qingdaonensis gen. nov., sp. nov., a Rare Obligately Uric Acid-utilizing Member in the Family Bacillaceae.</title>
        <authorList>
            <person name="Liu W."/>
            <person name="Wang B."/>
        </authorList>
    </citation>
    <scope>NUCLEOTIDE SEQUENCE</scope>
    <source>
        <strain evidence="2">44XB</strain>
    </source>
</reference>
<dbReference type="EC" id="2.4.-.-" evidence="2"/>
<dbReference type="EMBL" id="CP129113">
    <property type="protein sequence ID" value="WLV23855.1"/>
    <property type="molecule type" value="Genomic_DNA"/>
</dbReference>
<organism evidence="2 3">
    <name type="scientific">Aciduricibacillus chroicocephali</name>
    <dbReference type="NCBI Taxonomy" id="3054939"/>
    <lineage>
        <taxon>Bacteria</taxon>
        <taxon>Bacillati</taxon>
        <taxon>Bacillota</taxon>
        <taxon>Bacilli</taxon>
        <taxon>Bacillales</taxon>
        <taxon>Bacillaceae</taxon>
        <taxon>Aciduricibacillus</taxon>
    </lineage>
</organism>
<sequence>MKILLAAPHLHEQRGNAVTVKRIGSALTKIGANVVILDITLPETSRLPNTDIIHAFHARRFQEFCDKTGFEPGAYIITMTGTDLNHDLFDPHGRKLVIKCLSKARLIHVFNKESASILTNADNAFGKKTVVIHQGADEFLMKLNIKKSGPFTFFLPAAIRKVKNIPAAIEMLELLRKQEYTFRLLLAGPILEKVEGEKVMALVEKHADWIDYAGVVPHAEMGKLYEQADAVLNTSITEGQPAAILEAMQARLPVLVSGNNGNRSIITHNDNGLIYETDEQFAAYAAQLLLDASLRQRLGEAAHAHVEAVHSSEYEARTLLDLYKKILQA</sequence>
<dbReference type="Gene3D" id="3.40.50.2000">
    <property type="entry name" value="Glycogen Phosphorylase B"/>
    <property type="match status" value="2"/>
</dbReference>
<proteinExistence type="predicted"/>
<evidence type="ECO:0000313" key="3">
    <source>
        <dbReference type="Proteomes" id="UP001180087"/>
    </source>
</evidence>
<dbReference type="Pfam" id="PF00534">
    <property type="entry name" value="Glycos_transf_1"/>
    <property type="match status" value="1"/>
</dbReference>
<name>A0ABY9KTI9_9BACI</name>
<keyword evidence="3" id="KW-1185">Reference proteome</keyword>
<dbReference type="Proteomes" id="UP001180087">
    <property type="component" value="Chromosome"/>
</dbReference>
<gene>
    <name evidence="2" type="ORF">QR721_09415</name>
</gene>
<dbReference type="PANTHER" id="PTHR46660">
    <property type="match status" value="1"/>
</dbReference>
<dbReference type="PANTHER" id="PTHR46660:SF2">
    <property type="entry name" value="GLYCOSYLTRANSFERASE 1 DOMAIN-CONTAINING PROTEIN 1"/>
    <property type="match status" value="1"/>
</dbReference>
<dbReference type="InterPro" id="IPR001296">
    <property type="entry name" value="Glyco_trans_1"/>
</dbReference>
<dbReference type="GO" id="GO:0016757">
    <property type="term" value="F:glycosyltransferase activity"/>
    <property type="evidence" value="ECO:0007669"/>
    <property type="project" value="UniProtKB-KW"/>
</dbReference>
<dbReference type="SUPFAM" id="SSF53756">
    <property type="entry name" value="UDP-Glycosyltransferase/glycogen phosphorylase"/>
    <property type="match status" value="1"/>
</dbReference>
<dbReference type="InterPro" id="IPR052622">
    <property type="entry name" value="Glycosyltransferase_G1"/>
</dbReference>
<keyword evidence="2" id="KW-0808">Transferase</keyword>
<keyword evidence="2" id="KW-0328">Glycosyltransferase</keyword>
<feature type="domain" description="Glycosyl transferase family 1" evidence="1">
    <location>
        <begin position="145"/>
        <end position="303"/>
    </location>
</feature>